<dbReference type="PANTHER" id="PTHR48050">
    <property type="entry name" value="STEROL 3-BETA-GLUCOSYLTRANSFERASE"/>
    <property type="match status" value="1"/>
</dbReference>
<keyword evidence="11" id="KW-0756">Sterol biosynthesis</keyword>
<dbReference type="SMART" id="SM00233">
    <property type="entry name" value="PH"/>
    <property type="match status" value="1"/>
</dbReference>
<dbReference type="InterPro" id="IPR010610">
    <property type="entry name" value="EryCIII-like_C"/>
</dbReference>
<dbReference type="EMBL" id="CP138897">
    <property type="protein sequence ID" value="WPK25962.1"/>
    <property type="molecule type" value="Genomic_DNA"/>
</dbReference>
<dbReference type="FunFam" id="3.40.50.2000:FF:000009">
    <property type="entry name" value="Sterol 3-beta-glucosyltransferase UGT80A2"/>
    <property type="match status" value="1"/>
</dbReference>
<dbReference type="CDD" id="cd03784">
    <property type="entry name" value="GT1_Gtf-like"/>
    <property type="match status" value="1"/>
</dbReference>
<evidence type="ECO:0000256" key="3">
    <source>
        <dbReference type="ARBA" id="ARBA00006962"/>
    </source>
</evidence>
<evidence type="ECO:0000256" key="15">
    <source>
        <dbReference type="ARBA" id="ARBA00023221"/>
    </source>
</evidence>
<keyword evidence="7" id="KW-0444">Lipid biosynthesis</keyword>
<keyword evidence="23" id="KW-1185">Reference proteome</keyword>
<evidence type="ECO:0000256" key="18">
    <source>
        <dbReference type="ARBA" id="ARBA00049453"/>
    </source>
</evidence>
<evidence type="ECO:0000256" key="5">
    <source>
        <dbReference type="ARBA" id="ARBA00017894"/>
    </source>
</evidence>
<proteinExistence type="inferred from homology"/>
<dbReference type="Gene3D" id="3.40.50.2000">
    <property type="entry name" value="Glycogen Phosphorylase B"/>
    <property type="match status" value="2"/>
</dbReference>
<dbReference type="InterPro" id="IPR004276">
    <property type="entry name" value="GlycoTrans_28_N"/>
</dbReference>
<dbReference type="InterPro" id="IPR001849">
    <property type="entry name" value="PH_domain"/>
</dbReference>
<dbReference type="GO" id="GO:0016020">
    <property type="term" value="C:membrane"/>
    <property type="evidence" value="ECO:0007669"/>
    <property type="project" value="UniProtKB-SubCell"/>
</dbReference>
<feature type="domain" description="GRAM" evidence="21">
    <location>
        <begin position="846"/>
        <end position="912"/>
    </location>
</feature>
<name>A0AAX4HDL5_9ASCO</name>
<dbReference type="KEGG" id="asau:88174368"/>
<evidence type="ECO:0000313" key="22">
    <source>
        <dbReference type="EMBL" id="WPK25962.1"/>
    </source>
</evidence>
<evidence type="ECO:0000259" key="21">
    <source>
        <dbReference type="SMART" id="SM00568"/>
    </source>
</evidence>
<dbReference type="SMART" id="SM00568">
    <property type="entry name" value="GRAM"/>
    <property type="match status" value="2"/>
</dbReference>
<dbReference type="GeneID" id="88174368"/>
<evidence type="ECO:0000256" key="1">
    <source>
        <dbReference type="ARBA" id="ARBA00004170"/>
    </source>
</evidence>
<evidence type="ECO:0000259" key="20">
    <source>
        <dbReference type="SMART" id="SM00233"/>
    </source>
</evidence>
<evidence type="ECO:0000256" key="8">
    <source>
        <dbReference type="ARBA" id="ARBA00022676"/>
    </source>
</evidence>
<keyword evidence="6" id="KW-0963">Cytoplasm</keyword>
<feature type="region of interest" description="Disordered" evidence="19">
    <location>
        <begin position="769"/>
        <end position="793"/>
    </location>
</feature>
<dbReference type="Gene3D" id="2.30.29.30">
    <property type="entry name" value="Pleckstrin-homology domain (PH domain)/Phosphotyrosine-binding domain (PTB)"/>
    <property type="match status" value="3"/>
</dbReference>
<organism evidence="22 23">
    <name type="scientific">Australozyma saopauloensis</name>
    <dbReference type="NCBI Taxonomy" id="291208"/>
    <lineage>
        <taxon>Eukaryota</taxon>
        <taxon>Fungi</taxon>
        <taxon>Dikarya</taxon>
        <taxon>Ascomycota</taxon>
        <taxon>Saccharomycotina</taxon>
        <taxon>Pichiomycetes</taxon>
        <taxon>Metschnikowiaceae</taxon>
        <taxon>Australozyma</taxon>
    </lineage>
</organism>
<dbReference type="RefSeq" id="XP_062878344.1">
    <property type="nucleotide sequence ID" value="XM_063022274.1"/>
</dbReference>
<comment type="catalytic activity">
    <reaction evidence="17">
        <text>ergosterol + UDP-alpha-D-glucose = ergosteryl 3-beta-D-glucoside + UDP + H(+)</text>
        <dbReference type="Rhea" id="RHEA:61836"/>
        <dbReference type="ChEBI" id="CHEBI:15378"/>
        <dbReference type="ChEBI" id="CHEBI:16933"/>
        <dbReference type="ChEBI" id="CHEBI:52973"/>
        <dbReference type="ChEBI" id="CHEBI:58223"/>
        <dbReference type="ChEBI" id="CHEBI:58885"/>
    </reaction>
    <physiologicalReaction direction="left-to-right" evidence="17">
        <dbReference type="Rhea" id="RHEA:61837"/>
    </physiologicalReaction>
</comment>
<dbReference type="Pfam" id="PF06722">
    <property type="entry name" value="EryCIII-like_C"/>
    <property type="match status" value="1"/>
</dbReference>
<dbReference type="Proteomes" id="UP001338582">
    <property type="component" value="Chromosome 4"/>
</dbReference>
<evidence type="ECO:0000256" key="4">
    <source>
        <dbReference type="ARBA" id="ARBA00012650"/>
    </source>
</evidence>
<evidence type="ECO:0000256" key="13">
    <source>
        <dbReference type="ARBA" id="ARBA00023136"/>
    </source>
</evidence>
<feature type="compositionally biased region" description="Polar residues" evidence="19">
    <location>
        <begin position="147"/>
        <end position="166"/>
    </location>
</feature>
<dbReference type="InterPro" id="IPR050426">
    <property type="entry name" value="Glycosyltransferase_28"/>
</dbReference>
<evidence type="ECO:0000256" key="2">
    <source>
        <dbReference type="ARBA" id="ARBA00004496"/>
    </source>
</evidence>
<keyword evidence="9" id="KW-0808">Transferase</keyword>
<reference evidence="22 23" key="1">
    <citation type="submission" date="2023-10" db="EMBL/GenBank/DDBJ databases">
        <title>Draft Genome Sequence of Candida saopaulonensis from a very Premature Infant with Sepsis.</title>
        <authorList>
            <person name="Ning Y."/>
            <person name="Dai R."/>
            <person name="Xiao M."/>
            <person name="Xu Y."/>
            <person name="Yan Q."/>
            <person name="Zhang L."/>
        </authorList>
    </citation>
    <scope>NUCLEOTIDE SEQUENCE [LARGE SCALE GENOMIC DNA]</scope>
    <source>
        <strain evidence="22 23">19XY460</strain>
    </source>
</reference>
<protein>
    <recommendedName>
        <fullName evidence="5">Sterol 3-beta-glucosyltransferase</fullName>
        <ecNumber evidence="4">2.4.1.173</ecNumber>
    </recommendedName>
    <alternativeName>
        <fullName evidence="16">Autophagy-related protein 26</fullName>
    </alternativeName>
</protein>
<evidence type="ECO:0000256" key="12">
    <source>
        <dbReference type="ARBA" id="ARBA00023098"/>
    </source>
</evidence>
<dbReference type="Pfam" id="PF03033">
    <property type="entry name" value="Glyco_transf_28"/>
    <property type="match status" value="1"/>
</dbReference>
<gene>
    <name evidence="22" type="ORF">PUMCH_003304</name>
</gene>
<evidence type="ECO:0000256" key="16">
    <source>
        <dbReference type="ARBA" id="ARBA00029843"/>
    </source>
</evidence>
<keyword evidence="8" id="KW-0328">Glycosyltransferase</keyword>
<dbReference type="CDD" id="cd13216">
    <property type="entry name" value="PH-GRAM2_AGT26"/>
    <property type="match status" value="1"/>
</dbReference>
<evidence type="ECO:0000313" key="23">
    <source>
        <dbReference type="Proteomes" id="UP001338582"/>
    </source>
</evidence>
<dbReference type="EC" id="2.4.1.173" evidence="4"/>
<dbReference type="InterPro" id="IPR002213">
    <property type="entry name" value="UDP_glucos_trans"/>
</dbReference>
<feature type="domain" description="GRAM" evidence="21">
    <location>
        <begin position="274"/>
        <end position="387"/>
    </location>
</feature>
<keyword evidence="15" id="KW-0753">Steroid metabolism</keyword>
<keyword evidence="14" id="KW-1207">Sterol metabolism</keyword>
<comment type="catalytic activity">
    <reaction evidence="18">
        <text>a sterol + UDP-alpha-D-glucose = a sterol 3-beta-D-glucoside + UDP + H(+)</text>
        <dbReference type="Rhea" id="RHEA:22724"/>
        <dbReference type="ChEBI" id="CHEBI:15378"/>
        <dbReference type="ChEBI" id="CHEBI:15889"/>
        <dbReference type="ChEBI" id="CHEBI:37424"/>
        <dbReference type="ChEBI" id="CHEBI:58223"/>
        <dbReference type="ChEBI" id="CHEBI:58885"/>
        <dbReference type="EC" id="2.4.1.173"/>
    </reaction>
    <physiologicalReaction direction="left-to-right" evidence="18">
        <dbReference type="Rhea" id="RHEA:22725"/>
    </physiologicalReaction>
</comment>
<evidence type="ECO:0000256" key="10">
    <source>
        <dbReference type="ARBA" id="ARBA00022955"/>
    </source>
</evidence>
<evidence type="ECO:0000256" key="17">
    <source>
        <dbReference type="ARBA" id="ARBA00047886"/>
    </source>
</evidence>
<evidence type="ECO:0000256" key="11">
    <source>
        <dbReference type="ARBA" id="ARBA00023011"/>
    </source>
</evidence>
<evidence type="ECO:0000256" key="9">
    <source>
        <dbReference type="ARBA" id="ARBA00022679"/>
    </source>
</evidence>
<dbReference type="GO" id="GO:0005975">
    <property type="term" value="P:carbohydrate metabolic process"/>
    <property type="evidence" value="ECO:0007669"/>
    <property type="project" value="InterPro"/>
</dbReference>
<dbReference type="SUPFAM" id="SSF50729">
    <property type="entry name" value="PH domain-like"/>
    <property type="match status" value="1"/>
</dbReference>
<evidence type="ECO:0000256" key="19">
    <source>
        <dbReference type="SAM" id="MobiDB-lite"/>
    </source>
</evidence>
<dbReference type="GO" id="GO:0005737">
    <property type="term" value="C:cytoplasm"/>
    <property type="evidence" value="ECO:0007669"/>
    <property type="project" value="UniProtKB-SubCell"/>
</dbReference>
<dbReference type="FunFam" id="3.40.50.2000:FF:000029">
    <property type="entry name" value="Sterol 3-beta-glucosyltransferase"/>
    <property type="match status" value="1"/>
</dbReference>
<comment type="similarity">
    <text evidence="3">Belongs to the glycosyltransferase 28 family.</text>
</comment>
<feature type="region of interest" description="Disordered" evidence="19">
    <location>
        <begin position="147"/>
        <end position="184"/>
    </location>
</feature>
<evidence type="ECO:0000256" key="7">
    <source>
        <dbReference type="ARBA" id="ARBA00022516"/>
    </source>
</evidence>
<accession>A0AAX4HDL5</accession>
<sequence>MSRKATPTDWETKLCKKLGVEYSTIDETHKFLSESLPFYKKVTSVVIPPIHSSIDFLHNNVCSDPETRARQESSTEVAKRDIDVAKLIEAEGCSISVLNALLAALTPVGISLLRHVYKSFLDNAKKDSSEEVPQEVIEYLESNLSAEDQSEELGSQTTKNQDSRLSFASPLRPGSDKKRYHSAHSIPTKKITQNYLPPSLDVEESVLQGLDLSAILAEIEIPPEAERTPWENSFLKKMDFMDTDQFQIVHFVDSSNDDGYTPKNLEIIKFFTAQKLQRVFNLSPNDEVHDRYECWLLRDVLLQGHIFVTREAICFYLLLPGKVQNPESKDPDVALHEGALGHGDSYFSSGKTTKTWAILGPRSLSLYSSPTKLLFPIKVIDLNNALYCQLVETVPSTSSTNLRSDKLNPVSGVSSPTTYSEASSIAEDQEDTETVFKGVWFKIVCTDKVYKFQTQGIYSARHWVTALTKVIFSLRNTNSHQEVILKIPVEEILDYHKKIILVDEDGLDQESSLAENYEVPVAFSLSYNLPAQEVRESLKQLHMKSGTDDDCISTSDSVNFLIFRRGDELFLLMDSVCDEYMKAHVGSSQESIFSVVAGPRETLHLNSRHVTSTLQPEYLSGTSIINKIESVNHEIQAYRQEQYYTYKDGKIVSPHSEEKNVSEKESRVMKVLALSDRIFSHSSIPQVPLSSSNVSVSSDLFDESDMETCESFEQIWEHDPIVNLPKPFTLLTLRNSGMVIRAQHRNVHEVVIQYKIMLELEEENELKKRTQTRVHSASSLQSNSSDLSEDDNRSNASSKLKLIKRSVKSVTTMGGFWLVKPEHFDIEKVNTAFYVADSKERVKAVDRFRNYFSLGSDSVLVASYYTHLKRTMPVYGRIYISNDKLYFRSVLPGISTKMIMPITKIQLCKKGSQRKSHYYSEAIKVKGMDEVVFEFGSAELRDDFHETIKSQLERELEFMNEGSTASSGKLLPVAKGRPSFDPDRFYRARIRAARLRLLEDRISVASGIDFPLILEDNPIIFTEVVTAKPYNILLLTIGSRGDVQPYIALGKELLREGHSVTIATHSEFRDWILQHGIEHREVAGDPAELMQLMVTHGSLSVAFLKEAHAKFKDWIVDLLETSWLACQGADLIIESPSAMGGIHIAEALGIPYIRAFTMPWTRSKAYPHAFIVPDQKRGGSYNLLTHVMFENIFWKGISGQVNSWREKTLGLPKTNLSKLQQSRIPFIYNVSPSILPPSVDFPDWVKVSGYWFLNEGNQDYKPPSELEQLLLKAQDERKKIIYVGFGSIVVSDANALTRTIVDSVMELGVMCILNKGWSDRLSKSEASEKVVLPPEVFECGSIPHDWLFARVDVAVHHGGSGTTGASLRAGLPTIIKPFFGDQFFYATRIEDLGVGLSLKTLTQKTFTKAIKSLILDRKYKLKAEEIANMMLKERGVLSAIEAIYTELAYSRSVMMLIKQNSKLK</sequence>
<feature type="domain" description="PH" evidence="20">
    <location>
        <begin position="334"/>
        <end position="474"/>
    </location>
</feature>
<dbReference type="InterPro" id="IPR004182">
    <property type="entry name" value="GRAM"/>
</dbReference>
<keyword evidence="12" id="KW-0443">Lipid metabolism</keyword>
<dbReference type="InterPro" id="IPR011993">
    <property type="entry name" value="PH-like_dom_sf"/>
</dbReference>
<dbReference type="Pfam" id="PF02893">
    <property type="entry name" value="GRAM"/>
    <property type="match status" value="2"/>
</dbReference>
<dbReference type="InterPro" id="IPR048065">
    <property type="entry name" value="ATG26_PH_GRAM2"/>
</dbReference>
<feature type="compositionally biased region" description="Low complexity" evidence="19">
    <location>
        <begin position="776"/>
        <end position="786"/>
    </location>
</feature>
<dbReference type="SUPFAM" id="SSF53756">
    <property type="entry name" value="UDP-Glycosyltransferase/glycogen phosphorylase"/>
    <property type="match status" value="1"/>
</dbReference>
<dbReference type="GO" id="GO:0016126">
    <property type="term" value="P:sterol biosynthetic process"/>
    <property type="evidence" value="ECO:0007669"/>
    <property type="project" value="UniProtKB-KW"/>
</dbReference>
<keyword evidence="10" id="KW-0752">Steroid biosynthesis</keyword>
<dbReference type="PANTHER" id="PTHR48050:SF25">
    <property type="entry name" value="STEROL 3-BETA-GLUCOSYLTRANSFERASE"/>
    <property type="match status" value="1"/>
</dbReference>
<dbReference type="GO" id="GO:0016906">
    <property type="term" value="F:sterol 3-beta-glucosyltransferase activity"/>
    <property type="evidence" value="ECO:0007669"/>
    <property type="project" value="UniProtKB-EC"/>
</dbReference>
<keyword evidence="13" id="KW-0472">Membrane</keyword>
<evidence type="ECO:0000256" key="6">
    <source>
        <dbReference type="ARBA" id="ARBA00022490"/>
    </source>
</evidence>
<evidence type="ECO:0000256" key="14">
    <source>
        <dbReference type="ARBA" id="ARBA00023166"/>
    </source>
</evidence>
<comment type="subcellular location">
    <subcellularLocation>
        <location evidence="2">Cytoplasm</location>
    </subcellularLocation>
    <subcellularLocation>
        <location evidence="1">Membrane</location>
        <topology evidence="1">Peripheral membrane protein</topology>
    </subcellularLocation>
</comment>